<feature type="region of interest" description="Disordered" evidence="1">
    <location>
        <begin position="95"/>
        <end position="143"/>
    </location>
</feature>
<dbReference type="PROSITE" id="PS50943">
    <property type="entry name" value="HTH_CROC1"/>
    <property type="match status" value="1"/>
</dbReference>
<organism evidence="3 4">
    <name type="scientific">Paludibaculum fermentans</name>
    <dbReference type="NCBI Taxonomy" id="1473598"/>
    <lineage>
        <taxon>Bacteria</taxon>
        <taxon>Pseudomonadati</taxon>
        <taxon>Acidobacteriota</taxon>
        <taxon>Terriglobia</taxon>
        <taxon>Bryobacterales</taxon>
        <taxon>Bryobacteraceae</taxon>
        <taxon>Paludibaculum</taxon>
    </lineage>
</organism>
<dbReference type="InterPro" id="IPR010982">
    <property type="entry name" value="Lambda_DNA-bd_dom_sf"/>
</dbReference>
<evidence type="ECO:0000313" key="3">
    <source>
        <dbReference type="EMBL" id="QOY87773.1"/>
    </source>
</evidence>
<feature type="domain" description="HTH cro/C1-type" evidence="2">
    <location>
        <begin position="23"/>
        <end position="54"/>
    </location>
</feature>
<gene>
    <name evidence="3" type="ORF">IRI77_34365</name>
</gene>
<dbReference type="RefSeq" id="WP_194449440.1">
    <property type="nucleotide sequence ID" value="NZ_CP063849.1"/>
</dbReference>
<dbReference type="CDD" id="cd00093">
    <property type="entry name" value="HTH_XRE"/>
    <property type="match status" value="1"/>
</dbReference>
<dbReference type="Gene3D" id="1.10.260.40">
    <property type="entry name" value="lambda repressor-like DNA-binding domains"/>
    <property type="match status" value="1"/>
</dbReference>
<sequence length="143" mass="15829">MPRTTPSLLPRLARLVTSLGENIRMARLRRAHSLETVAERAGITRKTLYRVERGDPAVALGIYARVLQALRLENDLAAIAADDVLGRKLQDLNLEPKTRAPKRKVAANNPHQEEPGLAIPAQSPQAKPGTRKPRKNLPRKDQA</sequence>
<evidence type="ECO:0000259" key="2">
    <source>
        <dbReference type="PROSITE" id="PS50943"/>
    </source>
</evidence>
<name>A0A7S7SKI7_PALFE</name>
<reference evidence="3 4" key="1">
    <citation type="submission" date="2020-10" db="EMBL/GenBank/DDBJ databases">
        <title>Complete genome sequence of Paludibaculum fermentans P105T, a facultatively anaerobic acidobacterium capable of dissimilatory Fe(III) reduction.</title>
        <authorList>
            <person name="Dedysh S.N."/>
            <person name="Beletsky A.V."/>
            <person name="Kulichevskaya I.S."/>
            <person name="Mardanov A.V."/>
            <person name="Ravin N.V."/>
        </authorList>
    </citation>
    <scope>NUCLEOTIDE SEQUENCE [LARGE SCALE GENOMIC DNA]</scope>
    <source>
        <strain evidence="3 4">P105</strain>
    </source>
</reference>
<dbReference type="GO" id="GO:0003677">
    <property type="term" value="F:DNA binding"/>
    <property type="evidence" value="ECO:0007669"/>
    <property type="project" value="InterPro"/>
</dbReference>
<keyword evidence="4" id="KW-1185">Reference proteome</keyword>
<dbReference type="AlphaFoldDB" id="A0A7S7SKI7"/>
<evidence type="ECO:0000256" key="1">
    <source>
        <dbReference type="SAM" id="MobiDB-lite"/>
    </source>
</evidence>
<accession>A0A7S7SKI7</accession>
<dbReference type="Pfam" id="PF13560">
    <property type="entry name" value="HTH_31"/>
    <property type="match status" value="1"/>
</dbReference>
<dbReference type="EMBL" id="CP063849">
    <property type="protein sequence ID" value="QOY87773.1"/>
    <property type="molecule type" value="Genomic_DNA"/>
</dbReference>
<dbReference type="Proteomes" id="UP000593892">
    <property type="component" value="Chromosome"/>
</dbReference>
<evidence type="ECO:0000313" key="4">
    <source>
        <dbReference type="Proteomes" id="UP000593892"/>
    </source>
</evidence>
<dbReference type="SMART" id="SM00530">
    <property type="entry name" value="HTH_XRE"/>
    <property type="match status" value="1"/>
</dbReference>
<proteinExistence type="predicted"/>
<dbReference type="SUPFAM" id="SSF47413">
    <property type="entry name" value="lambda repressor-like DNA-binding domains"/>
    <property type="match status" value="1"/>
</dbReference>
<dbReference type="KEGG" id="pfer:IRI77_34365"/>
<protein>
    <submittedName>
        <fullName evidence="3">Helix-turn-helix transcriptional regulator</fullName>
    </submittedName>
</protein>
<dbReference type="InterPro" id="IPR001387">
    <property type="entry name" value="Cro/C1-type_HTH"/>
</dbReference>